<dbReference type="InterPro" id="IPR036513">
    <property type="entry name" value="STAS_dom_sf"/>
</dbReference>
<dbReference type="InterPro" id="IPR015868">
    <property type="entry name" value="Glutaminase"/>
</dbReference>
<evidence type="ECO:0000256" key="5">
    <source>
        <dbReference type="ARBA" id="ARBA00049534"/>
    </source>
</evidence>
<evidence type="ECO:0000259" key="8">
    <source>
        <dbReference type="PROSITE" id="PS50801"/>
    </source>
</evidence>
<dbReference type="AlphaFoldDB" id="A0A1G6AFF7"/>
<keyword evidence="6" id="KW-0007">Acetylation</keyword>
<dbReference type="Proteomes" id="UP000199071">
    <property type="component" value="Unassembled WGS sequence"/>
</dbReference>
<feature type="domain" description="Cyclic nucleotide-binding" evidence="7">
    <location>
        <begin position="482"/>
        <end position="588"/>
    </location>
</feature>
<dbReference type="Pfam" id="PF04960">
    <property type="entry name" value="Glutaminase"/>
    <property type="match status" value="1"/>
</dbReference>
<sequence length="623" mass="68477">MEAKSPLGAQSSIGPIDHYLADLHQRIAGVTDGEIATYIPELARADPETFGIAIATVDGRVYTVGDADHPFTIQSISKAFVYGYTLAEYGRDFVLSHIGVEPTGEAFNSIVLDEVHNRPYNPMVNAGAMAAAELIKGDTPEARIATMLGTMSKHAGRSLHIDESVLRSEQATGHRNRAIAYMMLNSGMIHSAPETILDIYFRQCSVRVSCTDLAVMAATLANDGVNPLTGETALDRDYIQDVLTVMNSCGMYNYAGQWSYEIGMPAKSGVAGGIIAVIPGQIGIGVFSPRLDAHGHSVRGVRVCAEISETFGLHVFRNHTNSGAVIRRELSGTVVRSKRVRSPQERSLLDDKGDLISVVEVQGGLFFGSTERLVRRVDAIAAEAEFIVLDLRRVHDADKAARRLLRDLLAWLRARDRHLVFAHLPDDGPLASLRDEMTADDDTAARVFDHRDQALEWCENQLIAEFDEGGDRTKFSLGQLDIFKGLDRDDLRVLEGLVRPMVFEPGQTIVREGDEANLFFVVARGTVTIQLRLDSENESERLVRVASMGPGVTFGEMALLDGGYRSADVVADERVVCYGFSVEQLREVGKTHPALFTTILGNMMRDFSERLRRANDEIRALEQ</sequence>
<dbReference type="RefSeq" id="WP_090874640.1">
    <property type="nucleotide sequence ID" value="NZ_FMXQ01000001.1"/>
</dbReference>
<dbReference type="InterPro" id="IPR018488">
    <property type="entry name" value="cNMP-bd_CS"/>
</dbReference>
<feature type="binding site" evidence="6">
    <location>
        <position position="176"/>
    </location>
    <ligand>
        <name>substrate</name>
    </ligand>
</feature>
<dbReference type="EMBL" id="FMXQ01000001">
    <property type="protein sequence ID" value="SDB07046.1"/>
    <property type="molecule type" value="Genomic_DNA"/>
</dbReference>
<dbReference type="Gene3D" id="3.40.710.10">
    <property type="entry name" value="DD-peptidase/beta-lactamase superfamily"/>
    <property type="match status" value="1"/>
</dbReference>
<dbReference type="CDD" id="cd07042">
    <property type="entry name" value="STAS_SulP_like_sulfate_transporter"/>
    <property type="match status" value="1"/>
</dbReference>
<protein>
    <recommendedName>
        <fullName evidence="3 6">Glutaminase</fullName>
        <ecNumber evidence="3 6">3.5.1.2</ecNumber>
    </recommendedName>
</protein>
<feature type="binding site" evidence="6">
    <location>
        <position position="169"/>
    </location>
    <ligand>
        <name>substrate</name>
    </ligand>
</feature>
<feature type="binding site" evidence="6">
    <location>
        <position position="75"/>
    </location>
    <ligand>
        <name>substrate</name>
    </ligand>
</feature>
<dbReference type="Pfam" id="PF01740">
    <property type="entry name" value="STAS"/>
    <property type="match status" value="1"/>
</dbReference>
<feature type="binding site" evidence="6">
    <location>
        <position position="200"/>
    </location>
    <ligand>
        <name>substrate</name>
    </ligand>
</feature>
<proteinExistence type="inferred from homology"/>
<dbReference type="GO" id="GO:0004359">
    <property type="term" value="F:glutaminase activity"/>
    <property type="evidence" value="ECO:0007669"/>
    <property type="project" value="UniProtKB-UniRule"/>
</dbReference>
<dbReference type="Pfam" id="PF00027">
    <property type="entry name" value="cNMP_binding"/>
    <property type="match status" value="1"/>
</dbReference>
<dbReference type="InterPro" id="IPR012338">
    <property type="entry name" value="Beta-lactam/transpept-like"/>
</dbReference>
<dbReference type="PANTHER" id="PTHR12544">
    <property type="entry name" value="GLUTAMINASE"/>
    <property type="match status" value="1"/>
</dbReference>
<dbReference type="GO" id="GO:0006543">
    <property type="term" value="P:L-glutamine catabolic process"/>
    <property type="evidence" value="ECO:0007669"/>
    <property type="project" value="TreeGrafter"/>
</dbReference>
<reference evidence="9 10" key="1">
    <citation type="submission" date="2016-10" db="EMBL/GenBank/DDBJ databases">
        <authorList>
            <person name="de Groot N.N."/>
        </authorList>
    </citation>
    <scope>NUCLEOTIDE SEQUENCE [LARGE SCALE GENOMIC DNA]</scope>
    <source>
        <strain evidence="9 10">ATCC 35022</strain>
    </source>
</reference>
<dbReference type="CDD" id="cd00038">
    <property type="entry name" value="CAP_ED"/>
    <property type="match status" value="1"/>
</dbReference>
<feature type="binding site" evidence="6">
    <location>
        <position position="125"/>
    </location>
    <ligand>
        <name>substrate</name>
    </ligand>
</feature>
<feature type="binding site" evidence="6">
    <location>
        <position position="252"/>
    </location>
    <ligand>
        <name>substrate</name>
    </ligand>
</feature>
<organism evidence="9 10">
    <name type="scientific">Bauldia litoralis</name>
    <dbReference type="NCBI Taxonomy" id="665467"/>
    <lineage>
        <taxon>Bacteria</taxon>
        <taxon>Pseudomonadati</taxon>
        <taxon>Pseudomonadota</taxon>
        <taxon>Alphaproteobacteria</taxon>
        <taxon>Hyphomicrobiales</taxon>
        <taxon>Kaistiaceae</taxon>
        <taxon>Bauldia</taxon>
    </lineage>
</organism>
<evidence type="ECO:0000256" key="4">
    <source>
        <dbReference type="ARBA" id="ARBA00022801"/>
    </source>
</evidence>
<dbReference type="SUPFAM" id="SSF52091">
    <property type="entry name" value="SpoIIaa-like"/>
    <property type="match status" value="1"/>
</dbReference>
<name>A0A1G6AFF7_9HYPH</name>
<evidence type="ECO:0000259" key="7">
    <source>
        <dbReference type="PROSITE" id="PS50042"/>
    </source>
</evidence>
<feature type="binding site" evidence="6">
    <location>
        <position position="270"/>
    </location>
    <ligand>
        <name>substrate</name>
    </ligand>
</feature>
<dbReference type="InterPro" id="IPR014710">
    <property type="entry name" value="RmlC-like_jellyroll"/>
</dbReference>
<dbReference type="Gene3D" id="2.60.120.10">
    <property type="entry name" value="Jelly Rolls"/>
    <property type="match status" value="1"/>
</dbReference>
<feature type="domain" description="STAS" evidence="8">
    <location>
        <begin position="356"/>
        <end position="422"/>
    </location>
</feature>
<dbReference type="InterPro" id="IPR018490">
    <property type="entry name" value="cNMP-bd_dom_sf"/>
</dbReference>
<dbReference type="PROSITE" id="PS50801">
    <property type="entry name" value="STAS"/>
    <property type="match status" value="1"/>
</dbReference>
<keyword evidence="4 6" id="KW-0378">Hydrolase</keyword>
<dbReference type="InterPro" id="IPR002645">
    <property type="entry name" value="STAS_dom"/>
</dbReference>
<comment type="catalytic activity">
    <reaction evidence="5 6">
        <text>L-glutamine + H2O = L-glutamate + NH4(+)</text>
        <dbReference type="Rhea" id="RHEA:15889"/>
        <dbReference type="ChEBI" id="CHEBI:15377"/>
        <dbReference type="ChEBI" id="CHEBI:28938"/>
        <dbReference type="ChEBI" id="CHEBI:29985"/>
        <dbReference type="ChEBI" id="CHEBI:58359"/>
        <dbReference type="EC" id="3.5.1.2"/>
    </reaction>
</comment>
<evidence type="ECO:0000313" key="10">
    <source>
        <dbReference type="Proteomes" id="UP000199071"/>
    </source>
</evidence>
<dbReference type="HAMAP" id="MF_00313">
    <property type="entry name" value="Glutaminase"/>
    <property type="match status" value="1"/>
</dbReference>
<dbReference type="OrthoDB" id="9788822at2"/>
<dbReference type="NCBIfam" id="TIGR03814">
    <property type="entry name" value="Gln_ase"/>
    <property type="match status" value="1"/>
</dbReference>
<dbReference type="Gene3D" id="3.30.750.24">
    <property type="entry name" value="STAS domain"/>
    <property type="match status" value="1"/>
</dbReference>
<evidence type="ECO:0000313" key="9">
    <source>
        <dbReference type="EMBL" id="SDB07046.1"/>
    </source>
</evidence>
<dbReference type="STRING" id="665467.SAMN02982931_00538"/>
<keyword evidence="10" id="KW-1185">Reference proteome</keyword>
<evidence type="ECO:0000256" key="6">
    <source>
        <dbReference type="HAMAP-Rule" id="MF_00313"/>
    </source>
</evidence>
<dbReference type="FunFam" id="3.40.710.10:FF:000005">
    <property type="entry name" value="Glutaminase"/>
    <property type="match status" value="1"/>
</dbReference>
<dbReference type="SUPFAM" id="SSF51206">
    <property type="entry name" value="cAMP-binding domain-like"/>
    <property type="match status" value="1"/>
</dbReference>
<dbReference type="PROSITE" id="PS00888">
    <property type="entry name" value="CNMP_BINDING_1"/>
    <property type="match status" value="1"/>
</dbReference>
<evidence type="ECO:0000256" key="2">
    <source>
        <dbReference type="ARBA" id="ARBA00011881"/>
    </source>
</evidence>
<evidence type="ECO:0000256" key="1">
    <source>
        <dbReference type="ARBA" id="ARBA00011076"/>
    </source>
</evidence>
<dbReference type="GO" id="GO:0006537">
    <property type="term" value="P:glutamate biosynthetic process"/>
    <property type="evidence" value="ECO:0007669"/>
    <property type="project" value="TreeGrafter"/>
</dbReference>
<dbReference type="PROSITE" id="PS00889">
    <property type="entry name" value="CNMP_BINDING_2"/>
    <property type="match status" value="1"/>
</dbReference>
<comment type="similarity">
    <text evidence="1 6">Belongs to the glutaminase family.</text>
</comment>
<gene>
    <name evidence="6" type="primary">glsA</name>
    <name evidence="9" type="ORF">SAMN02982931_00538</name>
</gene>
<dbReference type="InterPro" id="IPR000595">
    <property type="entry name" value="cNMP-bd_dom"/>
</dbReference>
<comment type="subunit">
    <text evidence="2 6">Homotetramer.</text>
</comment>
<dbReference type="PANTHER" id="PTHR12544:SF29">
    <property type="entry name" value="GLUTAMINASE"/>
    <property type="match status" value="1"/>
</dbReference>
<dbReference type="PROSITE" id="PS50042">
    <property type="entry name" value="CNMP_BINDING_3"/>
    <property type="match status" value="1"/>
</dbReference>
<evidence type="ECO:0000256" key="3">
    <source>
        <dbReference type="ARBA" id="ARBA00012918"/>
    </source>
</evidence>
<accession>A0A1G6AFF7</accession>
<dbReference type="SUPFAM" id="SSF56601">
    <property type="entry name" value="beta-lactamase/transpeptidase-like"/>
    <property type="match status" value="1"/>
</dbReference>
<dbReference type="SMART" id="SM00100">
    <property type="entry name" value="cNMP"/>
    <property type="match status" value="1"/>
</dbReference>
<dbReference type="EC" id="3.5.1.2" evidence="3 6"/>